<evidence type="ECO:0000256" key="2">
    <source>
        <dbReference type="ARBA" id="ARBA00010617"/>
    </source>
</evidence>
<evidence type="ECO:0000259" key="9">
    <source>
        <dbReference type="Pfam" id="PF05368"/>
    </source>
</evidence>
<keyword evidence="8" id="KW-0472">Membrane</keyword>
<evidence type="ECO:0000256" key="6">
    <source>
        <dbReference type="ARBA" id="ARBA00023033"/>
    </source>
</evidence>
<comment type="cofactor">
    <cofactor evidence="1 7">
        <name>heme</name>
        <dbReference type="ChEBI" id="CHEBI:30413"/>
    </cofactor>
</comment>
<dbReference type="Gene3D" id="3.40.50.720">
    <property type="entry name" value="NAD(P)-binding Rossmann-like Domain"/>
    <property type="match status" value="1"/>
</dbReference>
<reference evidence="10 11" key="1">
    <citation type="submission" date="2016-03" db="EMBL/GenBank/DDBJ databases">
        <title>The draft genome sequence of Fonsecaea nubica causative agent of cutaneous subcutaneous infection in human host.</title>
        <authorList>
            <person name="Costa F."/>
            <person name="Sybren D.H."/>
            <person name="Raittz R.T."/>
            <person name="Weiss V.A."/>
            <person name="Leao A.C."/>
            <person name="Gomes R."/>
            <person name="De Souza E.M."/>
            <person name="Pedrosa F.O."/>
            <person name="Steffens M.B."/>
            <person name="Bombassaro A."/>
            <person name="Tadra-Sfeir M.Z."/>
            <person name="Moreno L.F."/>
            <person name="Najafzadeh M.J."/>
            <person name="Felipe M.S."/>
            <person name="Teixeira M."/>
            <person name="Sun J."/>
            <person name="Xi L."/>
            <person name="Castro M.A."/>
            <person name="Vicente V.A."/>
        </authorList>
    </citation>
    <scope>NUCLEOTIDE SEQUENCE [LARGE SCALE GENOMIC DNA]</scope>
    <source>
        <strain evidence="10 11">CBS 269.64</strain>
    </source>
</reference>
<dbReference type="GO" id="GO:0005506">
    <property type="term" value="F:iron ion binding"/>
    <property type="evidence" value="ECO:0007669"/>
    <property type="project" value="InterPro"/>
</dbReference>
<dbReference type="CDD" id="cd11041">
    <property type="entry name" value="CYP503A1-like"/>
    <property type="match status" value="1"/>
</dbReference>
<keyword evidence="8" id="KW-0812">Transmembrane</keyword>
<dbReference type="InterPro" id="IPR008030">
    <property type="entry name" value="NmrA-like"/>
</dbReference>
<dbReference type="GO" id="GO:0016705">
    <property type="term" value="F:oxidoreductase activity, acting on paired donors, with incorporation or reduction of molecular oxygen"/>
    <property type="evidence" value="ECO:0007669"/>
    <property type="project" value="InterPro"/>
</dbReference>
<name>A0A178DBN8_9EURO</name>
<dbReference type="SUPFAM" id="SSF51735">
    <property type="entry name" value="NAD(P)-binding Rossmann-fold domains"/>
    <property type="match status" value="1"/>
</dbReference>
<keyword evidence="6" id="KW-0503">Monooxygenase</keyword>
<comment type="caution">
    <text evidence="10">The sequence shown here is derived from an EMBL/GenBank/DDBJ whole genome shotgun (WGS) entry which is preliminary data.</text>
</comment>
<keyword evidence="4" id="KW-0560">Oxidoreductase</keyword>
<sequence length="844" mass="96918">MAVMSAFSQTIALSRQVPLYLFGFIIAIIIYSLSRILHRSAQRVPDAPWLRISNLPGKAGELEDARLYVKNGHEVICLGYEKYTKKGQNWLMRTPEGFQFVYHPRYIEEVRSAKDTELWNLPANNELVQTRYTMHKNLEYDQYHFNVVSKQLTQSLGPGLPAIVDECFGAFHDLIGEPKEWKSMVMFPVSFNIVTRTANRLLFGADLARNKEFLKLAIEYSDTFFAGANMIRHYPPWTKRLALYLKTGMYSQQTQARKHLYPLLRSRIAAMEKAKREGTYEEFERTKPADTVQWVLDITPPERLHDLNDIMMRLVHILTAAVHTSSVTYLNALYDLAQHPEVHDELREEINNVFASEDGVWKKQGLTKAMKLDSFIKESARFHPFQAGTMDRIAMKDYTLSDGTVVPKGTYMITPSSAANFDTEIWGPDALEFDPWRFQKRRLEKGQETLHSMVQTTPQFTYFGHGRHACPGRFFAVNEIKVLLIYTLTHYDIKFPDKSPKPELMWFSGKSMPDMTAEIMWKWRENIYSGVGKEISDALLERGNARVTVFTRKSAHKAAGRTSKNDDDQDGTGTGPNYRVVEVDYLDTDELVLNLKGVDVVLSFVLDYENRVQKALINACVLAKVKRFAPSEWVWGNYSGIELFKYKDEIRQYLEHLNARGTVLEYCLFQPGMFMNYLSFPKPSAKHLHPSPIPIDIQNCKALALEAEEPCVVFTTVQDLARVVALAVEYEQPWPPVGHIQGSRTTIRDLVKLGEKIRGKPFQTYSIPREDVELGKLESPWIPRIIHSSIPPEKVEVMSRQLATNWLLAASRGCVDMSPTWNRLLPEFKPTTVEEFLREHFSAD</sequence>
<comment type="similarity">
    <text evidence="2">Belongs to the cytochrome P450 family.</text>
</comment>
<evidence type="ECO:0000256" key="7">
    <source>
        <dbReference type="PIRSR" id="PIRSR602401-1"/>
    </source>
</evidence>
<dbReference type="PANTHER" id="PTHR46206">
    <property type="entry name" value="CYTOCHROME P450"/>
    <property type="match status" value="1"/>
</dbReference>
<feature type="domain" description="NmrA-like" evidence="9">
    <location>
        <begin position="532"/>
        <end position="837"/>
    </location>
</feature>
<dbReference type="AlphaFoldDB" id="A0A178DBN8"/>
<feature type="transmembrane region" description="Helical" evidence="8">
    <location>
        <begin position="12"/>
        <end position="33"/>
    </location>
</feature>
<protein>
    <submittedName>
        <fullName evidence="10">Mitochondrial mRNA processing protein</fullName>
    </submittedName>
</protein>
<keyword evidence="5 7" id="KW-0408">Iron</keyword>
<keyword evidence="7" id="KW-0349">Heme</keyword>
<evidence type="ECO:0000256" key="1">
    <source>
        <dbReference type="ARBA" id="ARBA00001971"/>
    </source>
</evidence>
<dbReference type="GO" id="GO:0020037">
    <property type="term" value="F:heme binding"/>
    <property type="evidence" value="ECO:0007669"/>
    <property type="project" value="InterPro"/>
</dbReference>
<dbReference type="Gene3D" id="3.90.25.10">
    <property type="entry name" value="UDP-galactose 4-epimerase, domain 1"/>
    <property type="match status" value="1"/>
</dbReference>
<dbReference type="PROSITE" id="PS00086">
    <property type="entry name" value="CYTOCHROME_P450"/>
    <property type="match status" value="1"/>
</dbReference>
<proteinExistence type="inferred from homology"/>
<evidence type="ECO:0000256" key="4">
    <source>
        <dbReference type="ARBA" id="ARBA00023002"/>
    </source>
</evidence>
<keyword evidence="3 7" id="KW-0479">Metal-binding</keyword>
<feature type="binding site" description="axial binding residue" evidence="7">
    <location>
        <position position="470"/>
    </location>
    <ligand>
        <name>heme</name>
        <dbReference type="ChEBI" id="CHEBI:30413"/>
    </ligand>
    <ligandPart>
        <name>Fe</name>
        <dbReference type="ChEBI" id="CHEBI:18248"/>
    </ligandPart>
</feature>
<dbReference type="InterPro" id="IPR002401">
    <property type="entry name" value="Cyt_P450_E_grp-I"/>
</dbReference>
<organism evidence="10 11">
    <name type="scientific">Fonsecaea nubica</name>
    <dbReference type="NCBI Taxonomy" id="856822"/>
    <lineage>
        <taxon>Eukaryota</taxon>
        <taxon>Fungi</taxon>
        <taxon>Dikarya</taxon>
        <taxon>Ascomycota</taxon>
        <taxon>Pezizomycotina</taxon>
        <taxon>Eurotiomycetes</taxon>
        <taxon>Chaetothyriomycetidae</taxon>
        <taxon>Chaetothyriales</taxon>
        <taxon>Herpotrichiellaceae</taxon>
        <taxon>Fonsecaea</taxon>
    </lineage>
</organism>
<dbReference type="PRINTS" id="PR00463">
    <property type="entry name" value="EP450I"/>
</dbReference>
<accession>A0A178DBN8</accession>
<gene>
    <name evidence="10" type="ORF">AYO20_01067</name>
</gene>
<dbReference type="InterPro" id="IPR001128">
    <property type="entry name" value="Cyt_P450"/>
</dbReference>
<dbReference type="InterPro" id="IPR017972">
    <property type="entry name" value="Cyt_P450_CS"/>
</dbReference>
<keyword evidence="11" id="KW-1185">Reference proteome</keyword>
<dbReference type="EMBL" id="LVCJ01000004">
    <property type="protein sequence ID" value="OAL39670.1"/>
    <property type="molecule type" value="Genomic_DNA"/>
</dbReference>
<dbReference type="Gene3D" id="1.10.630.10">
    <property type="entry name" value="Cytochrome P450"/>
    <property type="match status" value="1"/>
</dbReference>
<dbReference type="Pfam" id="PF00067">
    <property type="entry name" value="p450"/>
    <property type="match status" value="1"/>
</dbReference>
<evidence type="ECO:0000256" key="5">
    <source>
        <dbReference type="ARBA" id="ARBA00023004"/>
    </source>
</evidence>
<evidence type="ECO:0000313" key="10">
    <source>
        <dbReference type="EMBL" id="OAL39670.1"/>
    </source>
</evidence>
<keyword evidence="8" id="KW-1133">Transmembrane helix</keyword>
<evidence type="ECO:0000313" key="11">
    <source>
        <dbReference type="Proteomes" id="UP000185904"/>
    </source>
</evidence>
<evidence type="ECO:0000256" key="8">
    <source>
        <dbReference type="SAM" id="Phobius"/>
    </source>
</evidence>
<dbReference type="InterPro" id="IPR036291">
    <property type="entry name" value="NAD(P)-bd_dom_sf"/>
</dbReference>
<dbReference type="RefSeq" id="XP_022504682.1">
    <property type="nucleotide sequence ID" value="XM_022639374.1"/>
</dbReference>
<dbReference type="SUPFAM" id="SSF48264">
    <property type="entry name" value="Cytochrome P450"/>
    <property type="match status" value="1"/>
</dbReference>
<dbReference type="GeneID" id="34584492"/>
<dbReference type="PANTHER" id="PTHR46206:SF6">
    <property type="entry name" value="CYTOCHROME P450 MONOOXYGENASE AN1598-RELATED"/>
    <property type="match status" value="1"/>
</dbReference>
<dbReference type="InterPro" id="IPR036396">
    <property type="entry name" value="Cyt_P450_sf"/>
</dbReference>
<dbReference type="Pfam" id="PF05368">
    <property type="entry name" value="NmrA"/>
    <property type="match status" value="1"/>
</dbReference>
<dbReference type="Proteomes" id="UP000185904">
    <property type="component" value="Unassembled WGS sequence"/>
</dbReference>
<dbReference type="GO" id="GO:0004497">
    <property type="term" value="F:monooxygenase activity"/>
    <property type="evidence" value="ECO:0007669"/>
    <property type="project" value="UniProtKB-KW"/>
</dbReference>
<dbReference type="OrthoDB" id="10000533at2759"/>
<evidence type="ECO:0000256" key="3">
    <source>
        <dbReference type="ARBA" id="ARBA00022723"/>
    </source>
</evidence>